<keyword evidence="1" id="KW-0472">Membrane</keyword>
<feature type="transmembrane region" description="Helical" evidence="1">
    <location>
        <begin position="72"/>
        <end position="95"/>
    </location>
</feature>
<feature type="transmembrane region" description="Helical" evidence="1">
    <location>
        <begin position="39"/>
        <end position="60"/>
    </location>
</feature>
<dbReference type="Proteomes" id="UP001595817">
    <property type="component" value="Unassembled WGS sequence"/>
</dbReference>
<dbReference type="EMBL" id="JBHSEC010000019">
    <property type="protein sequence ID" value="MFC4411147.1"/>
    <property type="molecule type" value="Genomic_DNA"/>
</dbReference>
<keyword evidence="3" id="KW-1185">Reference proteome</keyword>
<feature type="transmembrane region" description="Helical" evidence="1">
    <location>
        <begin position="115"/>
        <end position="132"/>
    </location>
</feature>
<evidence type="ECO:0000313" key="3">
    <source>
        <dbReference type="Proteomes" id="UP001595817"/>
    </source>
</evidence>
<comment type="caution">
    <text evidence="2">The sequence shown here is derived from an EMBL/GenBank/DDBJ whole genome shotgun (WGS) entry which is preliminary data.</text>
</comment>
<dbReference type="Pfam" id="PF09546">
    <property type="entry name" value="Spore_III_AE"/>
    <property type="match status" value="1"/>
</dbReference>
<evidence type="ECO:0000256" key="1">
    <source>
        <dbReference type="SAM" id="Phobius"/>
    </source>
</evidence>
<keyword evidence="1" id="KW-1133">Transmembrane helix</keyword>
<reference evidence="3" key="1">
    <citation type="journal article" date="2019" name="Int. J. Syst. Evol. Microbiol.">
        <title>The Global Catalogue of Microorganisms (GCM) 10K type strain sequencing project: providing services to taxonomists for standard genome sequencing and annotation.</title>
        <authorList>
            <consortium name="The Broad Institute Genomics Platform"/>
            <consortium name="The Broad Institute Genome Sequencing Center for Infectious Disease"/>
            <person name="Wu L."/>
            <person name="Ma J."/>
        </authorList>
    </citation>
    <scope>NUCLEOTIDE SEQUENCE [LARGE SCALE GENOMIC DNA]</scope>
    <source>
        <strain evidence="3">CCUG 59778</strain>
    </source>
</reference>
<dbReference type="InterPro" id="IPR014194">
    <property type="entry name" value="Spore_III_AE"/>
</dbReference>
<protein>
    <recommendedName>
        <fullName evidence="4">Stage III sporulation protein AE</fullName>
    </recommendedName>
</protein>
<feature type="transmembrane region" description="Helical" evidence="1">
    <location>
        <begin position="144"/>
        <end position="163"/>
    </location>
</feature>
<accession>A0ABV8X930</accession>
<evidence type="ECO:0008006" key="4">
    <source>
        <dbReference type="Google" id="ProtNLM"/>
    </source>
</evidence>
<evidence type="ECO:0000313" key="2">
    <source>
        <dbReference type="EMBL" id="MFC4411147.1"/>
    </source>
</evidence>
<keyword evidence="1" id="KW-0812">Transmembrane</keyword>
<feature type="transmembrane region" description="Helical" evidence="1">
    <location>
        <begin position="207"/>
        <end position="229"/>
    </location>
</feature>
<dbReference type="RefSeq" id="WP_378155753.1">
    <property type="nucleotide sequence ID" value="NZ_JBHSEC010000019.1"/>
</dbReference>
<proteinExistence type="predicted"/>
<organism evidence="2 3">
    <name type="scientific">Chungangia koreensis</name>
    <dbReference type="NCBI Taxonomy" id="752657"/>
    <lineage>
        <taxon>Bacteria</taxon>
        <taxon>Bacillati</taxon>
        <taxon>Bacillota</taxon>
        <taxon>Bacilli</taxon>
        <taxon>Lactobacillales</taxon>
        <taxon>Chungangia</taxon>
    </lineage>
</organism>
<gene>
    <name evidence="2" type="ORF">ACFOZY_12025</name>
</gene>
<name>A0ABV8X930_9LACT</name>
<feature type="transmembrane region" description="Helical" evidence="1">
    <location>
        <begin position="12"/>
        <end position="33"/>
    </location>
</feature>
<sequence>MIDLIINELFETFHSFLLVIVVALIALTLDFLLPKFADWTRFVFFLILGTYTMIPAIEAFSLMQGLATKISAFFMSLYPVLTAGMVASGGALSVVNWHPLVLMIMQFAVVLTEQWLVPLLVASMILDYLTRLLPSISFSKMADLIRTGLLATVSAIVVGYSIFLSINGVMAWSVSGMAAEPLKVLLRQNIPLIGSFLTDSMSTISKYSNGLTTITGTWLMTGIWTVALIPTFQTLATAFCYKWTAALIEPFTDDDISGFLDDLGKALFVLCAISFLIAFAFFYTAIFSVVLLKLFTMMR</sequence>
<feature type="transmembrane region" description="Helical" evidence="1">
    <location>
        <begin position="267"/>
        <end position="292"/>
    </location>
</feature>